<reference evidence="1 2" key="1">
    <citation type="submission" date="2020-08" db="EMBL/GenBank/DDBJ databases">
        <title>Genome public.</title>
        <authorList>
            <person name="Liu C."/>
            <person name="Sun Q."/>
        </authorList>
    </citation>
    <scope>NUCLEOTIDE SEQUENCE [LARGE SCALE GENOMIC DNA]</scope>
    <source>
        <strain evidence="1 2">NSJ-35</strain>
    </source>
</reference>
<organism evidence="1 2">
    <name type="scientific">Christensenella tenuis</name>
    <dbReference type="NCBI Taxonomy" id="2763033"/>
    <lineage>
        <taxon>Bacteria</taxon>
        <taxon>Bacillati</taxon>
        <taxon>Bacillota</taxon>
        <taxon>Clostridia</taxon>
        <taxon>Christensenellales</taxon>
        <taxon>Christensenellaceae</taxon>
        <taxon>Christensenella</taxon>
    </lineage>
</organism>
<dbReference type="Proteomes" id="UP000606889">
    <property type="component" value="Unassembled WGS sequence"/>
</dbReference>
<gene>
    <name evidence="1" type="ORF">H8S18_04345</name>
</gene>
<evidence type="ECO:0000313" key="1">
    <source>
        <dbReference type="EMBL" id="MBC5647557.1"/>
    </source>
</evidence>
<comment type="caution">
    <text evidence="1">The sequence shown here is derived from an EMBL/GenBank/DDBJ whole genome shotgun (WGS) entry which is preliminary data.</text>
</comment>
<dbReference type="RefSeq" id="WP_186857081.1">
    <property type="nucleotide sequence ID" value="NZ_JACOON010000002.1"/>
</dbReference>
<dbReference type="EMBL" id="JACOON010000002">
    <property type="protein sequence ID" value="MBC5647557.1"/>
    <property type="molecule type" value="Genomic_DNA"/>
</dbReference>
<proteinExistence type="predicted"/>
<protein>
    <submittedName>
        <fullName evidence="1">Uncharacterized protein</fullName>
    </submittedName>
</protein>
<name>A0ABR7ECQ6_9FIRM</name>
<accession>A0ABR7ECQ6</accession>
<keyword evidence="2" id="KW-1185">Reference proteome</keyword>
<sequence>MIIEDVVTALKADPAVSGYVRDRMTAFSTDSTDDGIVFNFSPQTDDKISRVDKLEIMIISKSVARVYEIHEAVKNVLLTLGDDPFNDTILGVEINGGGVLENLKTGTYHHTTYYYLRSKV</sequence>
<evidence type="ECO:0000313" key="2">
    <source>
        <dbReference type="Proteomes" id="UP000606889"/>
    </source>
</evidence>